<dbReference type="InterPro" id="IPR011010">
    <property type="entry name" value="DNA_brk_join_enz"/>
</dbReference>
<dbReference type="OrthoDB" id="9803188at2"/>
<keyword evidence="3" id="KW-0229">DNA integration</keyword>
<keyword evidence="5" id="KW-0233">DNA recombination</keyword>
<dbReference type="GO" id="GO:0015074">
    <property type="term" value="P:DNA integration"/>
    <property type="evidence" value="ECO:0007669"/>
    <property type="project" value="UniProtKB-KW"/>
</dbReference>
<dbReference type="SUPFAM" id="SSF56349">
    <property type="entry name" value="DNA breaking-rejoining enzymes"/>
    <property type="match status" value="1"/>
</dbReference>
<dbReference type="Pfam" id="PF14659">
    <property type="entry name" value="Phage_int_SAM_3"/>
    <property type="match status" value="1"/>
</dbReference>
<protein>
    <submittedName>
        <fullName evidence="7">Prophage LambdaBa04, site-specific recombinase, phage integrase family</fullName>
    </submittedName>
</protein>
<evidence type="ECO:0000256" key="2">
    <source>
        <dbReference type="ARBA" id="ARBA00008857"/>
    </source>
</evidence>
<evidence type="ECO:0000259" key="6">
    <source>
        <dbReference type="PROSITE" id="PS51898"/>
    </source>
</evidence>
<evidence type="ECO:0000313" key="8">
    <source>
        <dbReference type="Proteomes" id="UP000034076"/>
    </source>
</evidence>
<feature type="domain" description="Tyr recombinase" evidence="6">
    <location>
        <begin position="205"/>
        <end position="430"/>
    </location>
</feature>
<dbReference type="Proteomes" id="UP000034076">
    <property type="component" value="Unassembled WGS sequence"/>
</dbReference>
<comment type="similarity">
    <text evidence="2">Belongs to the 'phage' integrase family.</text>
</comment>
<dbReference type="GO" id="GO:0003677">
    <property type="term" value="F:DNA binding"/>
    <property type="evidence" value="ECO:0007669"/>
    <property type="project" value="UniProtKB-KW"/>
</dbReference>
<accession>A0A0M2NKY9</accession>
<dbReference type="InterPro" id="IPR004107">
    <property type="entry name" value="Integrase_SAM-like_N"/>
</dbReference>
<dbReference type="RefSeq" id="WP_046443211.1">
    <property type="nucleotide sequence ID" value="NZ_LAYJ01000088.1"/>
</dbReference>
<dbReference type="InterPro" id="IPR002104">
    <property type="entry name" value="Integrase_catalytic"/>
</dbReference>
<dbReference type="InterPro" id="IPR010998">
    <property type="entry name" value="Integrase_recombinase_N"/>
</dbReference>
<evidence type="ECO:0000256" key="3">
    <source>
        <dbReference type="ARBA" id="ARBA00022908"/>
    </source>
</evidence>
<keyword evidence="8" id="KW-1185">Reference proteome</keyword>
<dbReference type="PROSITE" id="PS51898">
    <property type="entry name" value="TYR_RECOMBINASE"/>
    <property type="match status" value="1"/>
</dbReference>
<evidence type="ECO:0000256" key="4">
    <source>
        <dbReference type="ARBA" id="ARBA00023125"/>
    </source>
</evidence>
<organism evidence="7 8">
    <name type="scientific">Christensenella hongkongensis</name>
    <dbReference type="NCBI Taxonomy" id="270498"/>
    <lineage>
        <taxon>Bacteria</taxon>
        <taxon>Bacillati</taxon>
        <taxon>Bacillota</taxon>
        <taxon>Clostridia</taxon>
        <taxon>Christensenellales</taxon>
        <taxon>Christensenellaceae</taxon>
        <taxon>Christensenella</taxon>
    </lineage>
</organism>
<evidence type="ECO:0000256" key="5">
    <source>
        <dbReference type="ARBA" id="ARBA00023172"/>
    </source>
</evidence>
<evidence type="ECO:0000313" key="7">
    <source>
        <dbReference type="EMBL" id="KKI50915.1"/>
    </source>
</evidence>
<dbReference type="GO" id="GO:0006310">
    <property type="term" value="P:DNA recombination"/>
    <property type="evidence" value="ECO:0007669"/>
    <property type="project" value="UniProtKB-KW"/>
</dbReference>
<gene>
    <name evidence="7" type="ORF">CHK_1302</name>
</gene>
<proteinExistence type="inferred from homology"/>
<comment type="caution">
    <text evidence="7">The sequence shown here is derived from an EMBL/GenBank/DDBJ whole genome shotgun (WGS) entry which is preliminary data.</text>
</comment>
<reference evidence="7 8" key="1">
    <citation type="submission" date="2015-04" db="EMBL/GenBank/DDBJ databases">
        <title>Draft genome sequence of bacteremic isolate Catabacter hongkongensis type strain HKU16T.</title>
        <authorList>
            <person name="Lau S.K."/>
            <person name="Teng J.L."/>
            <person name="Huang Y."/>
            <person name="Curreem S.O."/>
            <person name="Tsui S.K."/>
            <person name="Woo P.C."/>
        </authorList>
    </citation>
    <scope>NUCLEOTIDE SEQUENCE [LARGE SCALE GENOMIC DNA]</scope>
    <source>
        <strain evidence="7 8">HKU16</strain>
    </source>
</reference>
<dbReference type="STRING" id="270498.CHK_1302"/>
<dbReference type="InterPro" id="IPR013762">
    <property type="entry name" value="Integrase-like_cat_sf"/>
</dbReference>
<dbReference type="AlphaFoldDB" id="A0A0M2NKY9"/>
<evidence type="ECO:0000256" key="1">
    <source>
        <dbReference type="ARBA" id="ARBA00003283"/>
    </source>
</evidence>
<dbReference type="EMBL" id="LAYJ01000088">
    <property type="protein sequence ID" value="KKI50915.1"/>
    <property type="molecule type" value="Genomic_DNA"/>
</dbReference>
<dbReference type="Gene3D" id="1.10.150.130">
    <property type="match status" value="1"/>
</dbReference>
<dbReference type="Gene3D" id="1.10.443.10">
    <property type="entry name" value="Intergrase catalytic core"/>
    <property type="match status" value="1"/>
</dbReference>
<sequence>MAISIKQRGKKYTFTFYYKDENGINRQQYEAYSNLDKADERAKMIEFLKWKNDDKTLLQLVNEYNANKAGTKTKHYSKNDNMCKTFSEFIWAWAQRHAHKVRMKPSSYAGLKRNIRNHIEPYFGKMIVSKITPETIEDFFFQLSQKKCRGAKSYKKSEDQIPTLKGSSLMKVFNIIRPAFRDAETWGYTKRNPISSDQAPAYKYAKRKFWKKEQVQHALKKINDPVLHLAVHLAFMCNMRPGEVVGTDTEGIDLANKYFQISQTLQRVETEALEELAQDDIIRIFPKKKPDAKTVMILKKPKTEKSERKGFLNMKLCEEIEKRLQQIEQDKRYYGKDYHDYGLLLCFPNGDPIEPRTMDKRFKKWQKSDGVSAEDIIDMQGLRKSATMYKLRLTNYDVQVVGGEGGQTSATTILDHYDEVLEEDRRKLSIQVENDFYGRLEQKRVTEDFDLRRLFKELVEQPDLAKKLYACLPVLQKAT</sequence>
<keyword evidence="4" id="KW-0238">DNA-binding</keyword>
<name>A0A0M2NKY9_9FIRM</name>
<comment type="function">
    <text evidence="1">Site-specific tyrosine recombinase, which acts by catalyzing the cutting and rejoining of the recombining DNA molecules.</text>
</comment>